<reference evidence="1" key="1">
    <citation type="submission" date="2018-05" db="EMBL/GenBank/DDBJ databases">
        <authorList>
            <person name="Lanie J.A."/>
            <person name="Ng W.-L."/>
            <person name="Kazmierczak K.M."/>
            <person name="Andrzejewski T.M."/>
            <person name="Davidsen T.M."/>
            <person name="Wayne K.J."/>
            <person name="Tettelin H."/>
            <person name="Glass J.I."/>
            <person name="Rusch D."/>
            <person name="Podicherti R."/>
            <person name="Tsui H.-C.T."/>
            <person name="Winkler M.E."/>
        </authorList>
    </citation>
    <scope>NUCLEOTIDE SEQUENCE</scope>
</reference>
<proteinExistence type="predicted"/>
<evidence type="ECO:0000313" key="1">
    <source>
        <dbReference type="EMBL" id="SVB93078.1"/>
    </source>
</evidence>
<gene>
    <name evidence="1" type="ORF">METZ01_LOCUS245932</name>
</gene>
<dbReference type="AlphaFoldDB" id="A0A382I0J8"/>
<protein>
    <submittedName>
        <fullName evidence="1">Uncharacterized protein</fullName>
    </submittedName>
</protein>
<name>A0A382I0J8_9ZZZZ</name>
<feature type="non-terminal residue" evidence="1">
    <location>
        <position position="1"/>
    </location>
</feature>
<dbReference type="EMBL" id="UINC01064423">
    <property type="protein sequence ID" value="SVB93078.1"/>
    <property type="molecule type" value="Genomic_DNA"/>
</dbReference>
<sequence>GVSDWLFFELEGEYQQAPGGSLEFQAYEVESRIELTKTKAFNEAPNPLDVGLLFGMSVPRNGGDAYEAESRLLLYRRAGPWRSTGNIIIEKEFGNSRAGEVEFAYAGQLRYRLTRNIQPGFEAFGRFGPVDDLSIRDQQQKIGPGVFGFIEVNDDVALKYEVSWLFGVTGPTPAHSLKWLAEFEYKY</sequence>
<organism evidence="1">
    <name type="scientific">marine metagenome</name>
    <dbReference type="NCBI Taxonomy" id="408172"/>
    <lineage>
        <taxon>unclassified sequences</taxon>
        <taxon>metagenomes</taxon>
        <taxon>ecological metagenomes</taxon>
    </lineage>
</organism>
<accession>A0A382I0J8</accession>